<sequence length="461" mass="52325">MRMRFEEWRAVARDHLRQEHPPELIDWTTGKLKPSLFGQPSEQADPAGSAYSVPKQFLELARVVGCHRDASAYALLYRVLWRITHGEPALLEFESDPDVLQTRQLQKAVRRDAHKMKAFVRFRKVVNGEQDTFIAWHRPDHLIVQLVAPFFSRRFPAMDWAILTPDESVFWDQSKLTYGPGVPAEQAPQEDGLEELWKSYYRSTFNPARVNVALMKQEMPVRHWPTLPEAELIPELLAEAEARVKDMVSRQEGLHKSAADFLPEVRTLQNLRAQAAVCTGCELHGPATQTVFGMGSEHARLAFVGEQPGDEEDLAGEPFVGPAGRLLREMMQQTNVDPSEVYLTNTVKHFKYVQTGPRRLHKKPGSREITACKPWLEAELQYLKPAGLLLLGATSAQAVLGRDFRLSDQRGKTVESRWCRHTIATWHPAAILRAPTPARQKEMQLQLLEDIGRVAAVDTQK</sequence>
<evidence type="ECO:0000256" key="3">
    <source>
        <dbReference type="ARBA" id="ARBA00022485"/>
    </source>
</evidence>
<dbReference type="InterPro" id="IPR025404">
    <property type="entry name" value="DUF4130"/>
</dbReference>
<evidence type="ECO:0000256" key="7">
    <source>
        <dbReference type="ARBA" id="ARBA00023004"/>
    </source>
</evidence>
<dbReference type="SUPFAM" id="SSF52141">
    <property type="entry name" value="Uracil-DNA glycosylase-like"/>
    <property type="match status" value="1"/>
</dbReference>
<evidence type="ECO:0000256" key="5">
    <source>
        <dbReference type="ARBA" id="ARBA00022763"/>
    </source>
</evidence>
<evidence type="ECO:0000256" key="4">
    <source>
        <dbReference type="ARBA" id="ARBA00022723"/>
    </source>
</evidence>
<dbReference type="InterPro" id="IPR051536">
    <property type="entry name" value="UDG_Type-4/5"/>
</dbReference>
<evidence type="ECO:0000256" key="1">
    <source>
        <dbReference type="ARBA" id="ARBA00006521"/>
    </source>
</evidence>
<evidence type="ECO:0000256" key="8">
    <source>
        <dbReference type="ARBA" id="ARBA00023014"/>
    </source>
</evidence>
<dbReference type="HOGENOM" id="CLU_046101_1_0_0"/>
<dbReference type="InterPro" id="IPR005122">
    <property type="entry name" value="Uracil-DNA_glycosylase-like"/>
</dbReference>
<evidence type="ECO:0000313" key="11">
    <source>
        <dbReference type="EMBL" id="ADY60879.1"/>
    </source>
</evidence>
<keyword evidence="3" id="KW-0004">4Fe-4S</keyword>
<dbReference type="InterPro" id="IPR036895">
    <property type="entry name" value="Uracil-DNA_glycosylase-like_sf"/>
</dbReference>
<dbReference type="NCBIfam" id="TIGR00758">
    <property type="entry name" value="UDG_fam4"/>
    <property type="match status" value="1"/>
</dbReference>
<dbReference type="InterPro" id="IPR005273">
    <property type="entry name" value="Ura-DNA_glyco_family4"/>
</dbReference>
<dbReference type="eggNOG" id="COG1573">
    <property type="taxonomic scope" value="Bacteria"/>
</dbReference>
<dbReference type="RefSeq" id="WP_013629599.1">
    <property type="nucleotide sequence ID" value="NC_015174.1"/>
</dbReference>
<dbReference type="PANTHER" id="PTHR33693">
    <property type="entry name" value="TYPE-5 URACIL-DNA GLYCOSYLASE"/>
    <property type="match status" value="1"/>
</dbReference>
<keyword evidence="12" id="KW-1185">Reference proteome</keyword>
<dbReference type="Proteomes" id="UP000006860">
    <property type="component" value="Chromosome"/>
</dbReference>
<dbReference type="CDD" id="cd10030">
    <property type="entry name" value="UDG-F4_TTUDGA_SPO1dp_like"/>
    <property type="match status" value="1"/>
</dbReference>
<dbReference type="GO" id="GO:0006281">
    <property type="term" value="P:DNA repair"/>
    <property type="evidence" value="ECO:0007669"/>
    <property type="project" value="UniProtKB-KW"/>
</dbReference>
<dbReference type="OrthoDB" id="5290748at2"/>
<dbReference type="AlphaFoldDB" id="F0SKC2"/>
<accession>F0SKC2</accession>
<dbReference type="InterPro" id="IPR023875">
    <property type="entry name" value="DNA_repair_put"/>
</dbReference>
<dbReference type="GO" id="GO:0097506">
    <property type="term" value="F:deaminated base DNA N-glycosylase activity"/>
    <property type="evidence" value="ECO:0007669"/>
    <property type="project" value="UniProtKB-ARBA"/>
</dbReference>
<dbReference type="Gene3D" id="3.40.470.10">
    <property type="entry name" value="Uracil-DNA glycosylase-like domain"/>
    <property type="match status" value="1"/>
</dbReference>
<dbReference type="GO" id="GO:0046872">
    <property type="term" value="F:metal ion binding"/>
    <property type="evidence" value="ECO:0007669"/>
    <property type="project" value="UniProtKB-KW"/>
</dbReference>
<name>F0SKC2_RUBBR</name>
<protein>
    <recommendedName>
        <fullName evidence="2">Type-4 uracil-DNA glycosylase</fullName>
    </recommendedName>
</protein>
<dbReference type="NCBIfam" id="TIGR03914">
    <property type="entry name" value="UDG_fam_dom"/>
    <property type="match status" value="1"/>
</dbReference>
<keyword evidence="5" id="KW-0227">DNA damage</keyword>
<keyword evidence="8" id="KW-0411">Iron-sulfur</keyword>
<dbReference type="PANTHER" id="PTHR33693:SF9">
    <property type="entry name" value="TYPE-4 URACIL-DNA GLYCOSYLASE"/>
    <property type="match status" value="1"/>
</dbReference>
<keyword evidence="4" id="KW-0479">Metal-binding</keyword>
<evidence type="ECO:0000256" key="9">
    <source>
        <dbReference type="ARBA" id="ARBA00023204"/>
    </source>
</evidence>
<keyword evidence="7" id="KW-0408">Iron</keyword>
<evidence type="ECO:0000259" key="10">
    <source>
        <dbReference type="SMART" id="SM00986"/>
    </source>
</evidence>
<evidence type="ECO:0000313" key="12">
    <source>
        <dbReference type="Proteomes" id="UP000006860"/>
    </source>
</evidence>
<dbReference type="STRING" id="756272.Plabr_3282"/>
<comment type="similarity">
    <text evidence="1">Belongs to the uracil-DNA glycosylase (UDG) superfamily. Type 4 (UDGa) family.</text>
</comment>
<proteinExistence type="inferred from homology"/>
<keyword evidence="9" id="KW-0234">DNA repair</keyword>
<feature type="domain" description="Uracil-DNA glycosylase-like" evidence="10">
    <location>
        <begin position="292"/>
        <end position="448"/>
    </location>
</feature>
<dbReference type="SMART" id="SM00987">
    <property type="entry name" value="UreE_C"/>
    <property type="match status" value="1"/>
</dbReference>
<dbReference type="Pfam" id="PF13566">
    <property type="entry name" value="DUF4130"/>
    <property type="match status" value="1"/>
</dbReference>
<dbReference type="GO" id="GO:0051539">
    <property type="term" value="F:4 iron, 4 sulfur cluster binding"/>
    <property type="evidence" value="ECO:0007669"/>
    <property type="project" value="UniProtKB-KW"/>
</dbReference>
<dbReference type="NCBIfam" id="TIGR03915">
    <property type="entry name" value="SAM_7_link_chp"/>
    <property type="match status" value="1"/>
</dbReference>
<evidence type="ECO:0000256" key="6">
    <source>
        <dbReference type="ARBA" id="ARBA00022801"/>
    </source>
</evidence>
<reference evidence="12" key="1">
    <citation type="submission" date="2011-02" db="EMBL/GenBank/DDBJ databases">
        <title>The complete genome of Planctomyces brasiliensis DSM 5305.</title>
        <authorList>
            <person name="Lucas S."/>
            <person name="Copeland A."/>
            <person name="Lapidus A."/>
            <person name="Bruce D."/>
            <person name="Goodwin L."/>
            <person name="Pitluck S."/>
            <person name="Kyrpides N."/>
            <person name="Mavromatis K."/>
            <person name="Pagani I."/>
            <person name="Ivanova N."/>
            <person name="Ovchinnikova G."/>
            <person name="Lu M."/>
            <person name="Detter J.C."/>
            <person name="Han C."/>
            <person name="Land M."/>
            <person name="Hauser L."/>
            <person name="Markowitz V."/>
            <person name="Cheng J.-F."/>
            <person name="Hugenholtz P."/>
            <person name="Woyke T."/>
            <person name="Wu D."/>
            <person name="Tindall B."/>
            <person name="Pomrenke H.G."/>
            <person name="Brambilla E."/>
            <person name="Klenk H.-P."/>
            <person name="Eisen J.A."/>
        </authorList>
    </citation>
    <scope>NUCLEOTIDE SEQUENCE [LARGE SCALE GENOMIC DNA]</scope>
    <source>
        <strain evidence="12">ATCC 49424 / DSM 5305 / JCM 21570 / NBRC 103401 / IFAM 1448</strain>
    </source>
</reference>
<dbReference type="Pfam" id="PF03167">
    <property type="entry name" value="UDG"/>
    <property type="match status" value="1"/>
</dbReference>
<dbReference type="KEGG" id="pbs:Plabr_3282"/>
<dbReference type="EMBL" id="CP002546">
    <property type="protein sequence ID" value="ADY60879.1"/>
    <property type="molecule type" value="Genomic_DNA"/>
</dbReference>
<gene>
    <name evidence="11" type="ordered locus">Plabr_3282</name>
</gene>
<keyword evidence="6" id="KW-0378">Hydrolase</keyword>
<organism evidence="11 12">
    <name type="scientific">Rubinisphaera brasiliensis (strain ATCC 49424 / DSM 5305 / JCM 21570 / IAM 15109 / NBRC 103401 / IFAM 1448)</name>
    <name type="common">Planctomyces brasiliensis</name>
    <dbReference type="NCBI Taxonomy" id="756272"/>
    <lineage>
        <taxon>Bacteria</taxon>
        <taxon>Pseudomonadati</taxon>
        <taxon>Planctomycetota</taxon>
        <taxon>Planctomycetia</taxon>
        <taxon>Planctomycetales</taxon>
        <taxon>Planctomycetaceae</taxon>
        <taxon>Rubinisphaera</taxon>
    </lineage>
</organism>
<dbReference type="SMART" id="SM00986">
    <property type="entry name" value="UDG"/>
    <property type="match status" value="1"/>
</dbReference>
<evidence type="ECO:0000256" key="2">
    <source>
        <dbReference type="ARBA" id="ARBA00019403"/>
    </source>
</evidence>